<dbReference type="InterPro" id="IPR023576">
    <property type="entry name" value="UbiE/COQ5_MeTrFase_CS"/>
</dbReference>
<dbReference type="GO" id="GO:0043770">
    <property type="term" value="F:demethylmenaquinone methyltransferase activity"/>
    <property type="evidence" value="ECO:0007669"/>
    <property type="project" value="UniProtKB-UniRule"/>
</dbReference>
<gene>
    <name evidence="6" type="primary">ubiE</name>
    <name evidence="5" type="synonym">menG</name>
    <name evidence="6" type="ORF">P0Y53_08840</name>
</gene>
<dbReference type="InterPro" id="IPR029063">
    <property type="entry name" value="SAM-dependent_MTases_sf"/>
</dbReference>
<proteinExistence type="inferred from homology"/>
<dbReference type="PROSITE" id="PS01184">
    <property type="entry name" value="UBIE_2"/>
    <property type="match status" value="1"/>
</dbReference>
<feature type="binding site" evidence="5">
    <location>
        <position position="73"/>
    </location>
    <ligand>
        <name>S-adenosyl-L-methionine</name>
        <dbReference type="ChEBI" id="CHEBI:59789"/>
    </ligand>
</feature>
<keyword evidence="3 5" id="KW-0808">Transferase</keyword>
<dbReference type="GO" id="GO:0009234">
    <property type="term" value="P:menaquinone biosynthetic process"/>
    <property type="evidence" value="ECO:0007669"/>
    <property type="project" value="UniProtKB-UniRule"/>
</dbReference>
<reference evidence="6" key="1">
    <citation type="submission" date="2023-03" db="EMBL/GenBank/DDBJ databases">
        <title>Andean soil-derived lignocellulolytic bacterial consortium as a source of novel taxa and putative plastic-active enzymes.</title>
        <authorList>
            <person name="Diaz-Garcia L."/>
            <person name="Chuvochina M."/>
            <person name="Feuerriegel G."/>
            <person name="Bunk B."/>
            <person name="Sproer C."/>
            <person name="Streit W.R."/>
            <person name="Rodriguez L.M."/>
            <person name="Overmann J."/>
            <person name="Jimenez D.J."/>
        </authorList>
    </citation>
    <scope>NUCLEOTIDE SEQUENCE</scope>
    <source>
        <strain evidence="6">MAG 7</strain>
    </source>
</reference>
<dbReference type="PROSITE" id="PS51608">
    <property type="entry name" value="SAM_MT_UBIE"/>
    <property type="match status" value="1"/>
</dbReference>
<accession>A0AAJ5WXW1</accession>
<dbReference type="AlphaFoldDB" id="A0AAJ5WXW1"/>
<dbReference type="CDD" id="cd02440">
    <property type="entry name" value="AdoMet_MTases"/>
    <property type="match status" value="1"/>
</dbReference>
<dbReference type="EMBL" id="CP119311">
    <property type="protein sequence ID" value="WEK37607.1"/>
    <property type="molecule type" value="Genomic_DNA"/>
</dbReference>
<evidence type="ECO:0000313" key="7">
    <source>
        <dbReference type="Proteomes" id="UP001220610"/>
    </source>
</evidence>
<name>A0AAJ5WXW1_9BACT</name>
<protein>
    <recommendedName>
        <fullName evidence="5">Demethylmenaquinone methyltransferase</fullName>
        <ecNumber evidence="5">2.1.1.163</ecNumber>
    </recommendedName>
</protein>
<dbReference type="HAMAP" id="MF_01813">
    <property type="entry name" value="MenG_UbiE_methyltr"/>
    <property type="match status" value="1"/>
</dbReference>
<comment type="catalytic activity">
    <reaction evidence="5">
        <text>a 2-demethylmenaquinol + S-adenosyl-L-methionine = a menaquinol + S-adenosyl-L-homocysteine + H(+)</text>
        <dbReference type="Rhea" id="RHEA:42640"/>
        <dbReference type="Rhea" id="RHEA-COMP:9539"/>
        <dbReference type="Rhea" id="RHEA-COMP:9563"/>
        <dbReference type="ChEBI" id="CHEBI:15378"/>
        <dbReference type="ChEBI" id="CHEBI:18151"/>
        <dbReference type="ChEBI" id="CHEBI:55437"/>
        <dbReference type="ChEBI" id="CHEBI:57856"/>
        <dbReference type="ChEBI" id="CHEBI:59789"/>
        <dbReference type="EC" id="2.1.1.163"/>
    </reaction>
</comment>
<evidence type="ECO:0000256" key="5">
    <source>
        <dbReference type="HAMAP-Rule" id="MF_01813"/>
    </source>
</evidence>
<dbReference type="InterPro" id="IPR004033">
    <property type="entry name" value="UbiE/COQ5_MeTrFase"/>
</dbReference>
<dbReference type="PANTHER" id="PTHR43591:SF24">
    <property type="entry name" value="2-METHOXY-6-POLYPRENYL-1,4-BENZOQUINOL METHYLASE, MITOCHONDRIAL"/>
    <property type="match status" value="1"/>
</dbReference>
<dbReference type="EC" id="2.1.1.163" evidence="5"/>
<comment type="function">
    <text evidence="5">Methyltransferase required for the conversion of demethylmenaquinol (DMKH2) to menaquinol (MKH2).</text>
</comment>
<dbReference type="SUPFAM" id="SSF53335">
    <property type="entry name" value="S-adenosyl-L-methionine-dependent methyltransferases"/>
    <property type="match status" value="1"/>
</dbReference>
<sequence length="251" mass="28121">MSKPLPHDTIVPFENAGQTKKEQVAAMFDQVAFRYDFLNRFLSGGIDISWRKKAIRELKALKPRQVLDVATGTGDLAIMTHKYLQPEKIIGIDISTGMLEVGRQKVAKLGLSDRIELLKGDSEAINFNDNTFDAITAAFGVRNFEHLETGLREMYRVLKPGGKAVILEFSKPKQVLFKPLYNLYMKVIAPKAGQWLSKNKDAYSYLDKSIKAFPEGETFLHILQQAGFSETTLKRLSLGICTIYCGRKAAG</sequence>
<organism evidence="6 7">
    <name type="scientific">Candidatus Pseudobacter hemicellulosilyticus</name>
    <dbReference type="NCBI Taxonomy" id="3121375"/>
    <lineage>
        <taxon>Bacteria</taxon>
        <taxon>Pseudomonadati</taxon>
        <taxon>Bacteroidota</taxon>
        <taxon>Chitinophagia</taxon>
        <taxon>Chitinophagales</taxon>
        <taxon>Chitinophagaceae</taxon>
        <taxon>Pseudobacter</taxon>
    </lineage>
</organism>
<evidence type="ECO:0000256" key="4">
    <source>
        <dbReference type="ARBA" id="ARBA00022691"/>
    </source>
</evidence>
<comment type="pathway">
    <text evidence="5">Quinol/quinone metabolism; menaquinone biosynthesis; menaquinol from 1,4-dihydroxy-2-naphthoate: step 2/2.</text>
</comment>
<evidence type="ECO:0000256" key="1">
    <source>
        <dbReference type="ARBA" id="ARBA00022428"/>
    </source>
</evidence>
<dbReference type="GO" id="GO:0032259">
    <property type="term" value="P:methylation"/>
    <property type="evidence" value="ECO:0007669"/>
    <property type="project" value="UniProtKB-KW"/>
</dbReference>
<keyword evidence="4 5" id="KW-0949">S-adenosyl-L-methionine</keyword>
<feature type="binding site" evidence="5">
    <location>
        <begin position="121"/>
        <end position="122"/>
    </location>
    <ligand>
        <name>S-adenosyl-L-methionine</name>
        <dbReference type="ChEBI" id="CHEBI:59789"/>
    </ligand>
</feature>
<keyword evidence="1 5" id="KW-0474">Menaquinone biosynthesis</keyword>
<dbReference type="Proteomes" id="UP001220610">
    <property type="component" value="Chromosome"/>
</dbReference>
<dbReference type="PROSITE" id="PS01183">
    <property type="entry name" value="UBIE_1"/>
    <property type="match status" value="1"/>
</dbReference>
<dbReference type="Pfam" id="PF01209">
    <property type="entry name" value="Ubie_methyltran"/>
    <property type="match status" value="1"/>
</dbReference>
<dbReference type="Gene3D" id="3.40.50.150">
    <property type="entry name" value="Vaccinia Virus protein VP39"/>
    <property type="match status" value="1"/>
</dbReference>
<evidence type="ECO:0000313" key="6">
    <source>
        <dbReference type="EMBL" id="WEK37607.1"/>
    </source>
</evidence>
<evidence type="ECO:0000256" key="2">
    <source>
        <dbReference type="ARBA" id="ARBA00022603"/>
    </source>
</evidence>
<comment type="caution">
    <text evidence="5">Lacks conserved residue(s) required for the propagation of feature annotation.</text>
</comment>
<keyword evidence="2 5" id="KW-0489">Methyltransferase</keyword>
<comment type="similarity">
    <text evidence="5">Belongs to the class I-like SAM-binding methyltransferase superfamily. MenG/UbiE family.</text>
</comment>
<dbReference type="NCBIfam" id="NF001244">
    <property type="entry name" value="PRK00216.1-5"/>
    <property type="match status" value="1"/>
</dbReference>
<dbReference type="NCBIfam" id="TIGR01934">
    <property type="entry name" value="MenG_MenH_UbiE"/>
    <property type="match status" value="1"/>
</dbReference>
<dbReference type="PANTHER" id="PTHR43591">
    <property type="entry name" value="METHYLTRANSFERASE"/>
    <property type="match status" value="1"/>
</dbReference>
<feature type="binding site" evidence="5">
    <location>
        <position position="93"/>
    </location>
    <ligand>
        <name>S-adenosyl-L-methionine</name>
        <dbReference type="ChEBI" id="CHEBI:59789"/>
    </ligand>
</feature>
<evidence type="ECO:0000256" key="3">
    <source>
        <dbReference type="ARBA" id="ARBA00022679"/>
    </source>
</evidence>